<organism evidence="1 2">
    <name type="scientific">Lactobacillus gallinarum DSM 10532 = JCM 2011</name>
    <dbReference type="NCBI Taxonomy" id="1423748"/>
    <lineage>
        <taxon>Bacteria</taxon>
        <taxon>Bacillati</taxon>
        <taxon>Bacillota</taxon>
        <taxon>Bacilli</taxon>
        <taxon>Lactobacillales</taxon>
        <taxon>Lactobacillaceae</taxon>
        <taxon>Lactobacillus</taxon>
    </lineage>
</organism>
<dbReference type="STRING" id="1423748.FC37_GL001752"/>
<comment type="caution">
    <text evidence="1">The sequence shown here is derived from an EMBL/GenBank/DDBJ whole genome shotgun (WGS) entry which is preliminary data.</text>
</comment>
<reference evidence="1 2" key="1">
    <citation type="journal article" date="2015" name="Genome Announc.">
        <title>Expanding the biotechnology potential of lactobacilli through comparative genomics of 213 strains and associated genera.</title>
        <authorList>
            <person name="Sun Z."/>
            <person name="Harris H.M."/>
            <person name="McCann A."/>
            <person name="Guo C."/>
            <person name="Argimon S."/>
            <person name="Zhang W."/>
            <person name="Yang X."/>
            <person name="Jeffery I.B."/>
            <person name="Cooney J.C."/>
            <person name="Kagawa T.F."/>
            <person name="Liu W."/>
            <person name="Song Y."/>
            <person name="Salvetti E."/>
            <person name="Wrobel A."/>
            <person name="Rasinkangas P."/>
            <person name="Parkhill J."/>
            <person name="Rea M.C."/>
            <person name="O'Sullivan O."/>
            <person name="Ritari J."/>
            <person name="Douillard F.P."/>
            <person name="Paul Ross R."/>
            <person name="Yang R."/>
            <person name="Briner A.E."/>
            <person name="Felis G.E."/>
            <person name="de Vos W.M."/>
            <person name="Barrangou R."/>
            <person name="Klaenhammer T.R."/>
            <person name="Caufield P.W."/>
            <person name="Cui Y."/>
            <person name="Zhang H."/>
            <person name="O'Toole P.W."/>
        </authorList>
    </citation>
    <scope>NUCLEOTIDE SEQUENCE [LARGE SCALE GENOMIC DNA]</scope>
    <source>
        <strain evidence="1 2">DSM 10532</strain>
    </source>
</reference>
<dbReference type="Proteomes" id="UP000051311">
    <property type="component" value="Unassembled WGS sequence"/>
</dbReference>
<dbReference type="AlphaFoldDB" id="A0A0R1NKA6"/>
<proteinExistence type="predicted"/>
<dbReference type="PATRIC" id="fig|1423748.3.peg.1821"/>
<gene>
    <name evidence="1" type="ORF">FC37_GL001752</name>
</gene>
<evidence type="ECO:0000313" key="1">
    <source>
        <dbReference type="EMBL" id="KRL20903.1"/>
    </source>
</evidence>
<name>A0A0R1NKA6_9LACO</name>
<evidence type="ECO:0000313" key="2">
    <source>
        <dbReference type="Proteomes" id="UP000051311"/>
    </source>
</evidence>
<sequence length="67" mass="7669">MQLPEYRAGYISKEDSGIASRYLMENALSNERDVEVIENKIRKIKEDQDNATCIGRCTNSRNKTDSV</sequence>
<protein>
    <submittedName>
        <fullName evidence="1">Uncharacterized protein</fullName>
    </submittedName>
</protein>
<accession>A0A0R1NKA6</accession>
<dbReference type="EMBL" id="AZEL01000053">
    <property type="protein sequence ID" value="KRL20903.1"/>
    <property type="molecule type" value="Genomic_DNA"/>
</dbReference>